<dbReference type="Proteomes" id="UP000595437">
    <property type="component" value="Chromosome 6"/>
</dbReference>
<dbReference type="OrthoDB" id="6377111at2759"/>
<proteinExistence type="predicted"/>
<keyword evidence="1" id="KW-0808">Transferase</keyword>
<feature type="non-terminal residue" evidence="1">
    <location>
        <position position="1"/>
    </location>
</feature>
<dbReference type="AlphaFoldDB" id="A0A7T8HH43"/>
<name>A0A7T8HH43_CALRO</name>
<dbReference type="GO" id="GO:0008168">
    <property type="term" value="F:methyltransferase activity"/>
    <property type="evidence" value="ECO:0007669"/>
    <property type="project" value="UniProtKB-KW"/>
</dbReference>
<dbReference type="EMBL" id="CP045895">
    <property type="protein sequence ID" value="QQP49410.1"/>
    <property type="molecule type" value="Genomic_DNA"/>
</dbReference>
<dbReference type="GO" id="GO:0032259">
    <property type="term" value="P:methylation"/>
    <property type="evidence" value="ECO:0007669"/>
    <property type="project" value="UniProtKB-KW"/>
</dbReference>
<evidence type="ECO:0000313" key="2">
    <source>
        <dbReference type="Proteomes" id="UP000595437"/>
    </source>
</evidence>
<keyword evidence="2" id="KW-1185">Reference proteome</keyword>
<reference evidence="2" key="1">
    <citation type="submission" date="2021-01" db="EMBL/GenBank/DDBJ databases">
        <title>Caligus Genome Assembly.</title>
        <authorList>
            <person name="Gallardo-Escarate C."/>
        </authorList>
    </citation>
    <scope>NUCLEOTIDE SEQUENCE [LARGE SCALE GENOMIC DNA]</scope>
</reference>
<sequence>DYFLFADLKKMLTGKKFMDNNGVISETEAYFSDKTKINIKLNRKIERSL</sequence>
<accession>A0A7T8HH43</accession>
<keyword evidence="1" id="KW-0489">Methyltransferase</keyword>
<protein>
    <submittedName>
        <fullName evidence="1">Histone-lysine N-methyltransferase SETMAR</fullName>
    </submittedName>
</protein>
<organism evidence="1 2">
    <name type="scientific">Caligus rogercresseyi</name>
    <name type="common">Sea louse</name>
    <dbReference type="NCBI Taxonomy" id="217165"/>
    <lineage>
        <taxon>Eukaryota</taxon>
        <taxon>Metazoa</taxon>
        <taxon>Ecdysozoa</taxon>
        <taxon>Arthropoda</taxon>
        <taxon>Crustacea</taxon>
        <taxon>Multicrustacea</taxon>
        <taxon>Hexanauplia</taxon>
        <taxon>Copepoda</taxon>
        <taxon>Siphonostomatoida</taxon>
        <taxon>Caligidae</taxon>
        <taxon>Caligus</taxon>
    </lineage>
</organism>
<gene>
    <name evidence="1" type="ORF">FKW44_010076</name>
</gene>
<evidence type="ECO:0000313" key="1">
    <source>
        <dbReference type="EMBL" id="QQP49410.1"/>
    </source>
</evidence>